<reference evidence="7" key="1">
    <citation type="submission" date="2025-08" db="UniProtKB">
        <authorList>
            <consortium name="RefSeq"/>
        </authorList>
    </citation>
    <scope>IDENTIFICATION</scope>
</reference>
<comment type="similarity">
    <text evidence="2">Belongs to the GMC oxidoreductase family.</text>
</comment>
<dbReference type="InterPro" id="IPR000172">
    <property type="entry name" value="GMC_OxRdtase_N"/>
</dbReference>
<evidence type="ECO:0000259" key="5">
    <source>
        <dbReference type="PROSITE" id="PS00624"/>
    </source>
</evidence>
<comment type="cofactor">
    <cofactor evidence="1">
        <name>FAD</name>
        <dbReference type="ChEBI" id="CHEBI:57692"/>
    </cofactor>
</comment>
<dbReference type="GO" id="GO:0050660">
    <property type="term" value="F:flavin adenine dinucleotide binding"/>
    <property type="evidence" value="ECO:0007669"/>
    <property type="project" value="InterPro"/>
</dbReference>
<organism evidence="6 7">
    <name type="scientific">Cyclospora cayetanensis</name>
    <dbReference type="NCBI Taxonomy" id="88456"/>
    <lineage>
        <taxon>Eukaryota</taxon>
        <taxon>Sar</taxon>
        <taxon>Alveolata</taxon>
        <taxon>Apicomplexa</taxon>
        <taxon>Conoidasida</taxon>
        <taxon>Coccidia</taxon>
        <taxon>Eucoccidiorida</taxon>
        <taxon>Eimeriorina</taxon>
        <taxon>Eimeriidae</taxon>
        <taxon>Cyclospora</taxon>
    </lineage>
</organism>
<evidence type="ECO:0000256" key="2">
    <source>
        <dbReference type="ARBA" id="ARBA00010790"/>
    </source>
</evidence>
<evidence type="ECO:0000313" key="7">
    <source>
        <dbReference type="RefSeq" id="XP_026191145.1"/>
    </source>
</evidence>
<keyword evidence="3" id="KW-0285">Flavoprotein</keyword>
<gene>
    <name evidence="7" type="primary">LOC113146836</name>
</gene>
<sequence length="59" mass="6398">MCEVFEVPVKGELILTAGTIHTPQILLQSGVGDPAELKKLRLEPVLNIPGVGKNLQVRH</sequence>
<proteinExistence type="inferred from homology"/>
<dbReference type="GO" id="GO:0016614">
    <property type="term" value="F:oxidoreductase activity, acting on CH-OH group of donors"/>
    <property type="evidence" value="ECO:0007669"/>
    <property type="project" value="InterPro"/>
</dbReference>
<dbReference type="PANTHER" id="PTHR11552:SF147">
    <property type="entry name" value="CHOLINE DEHYDROGENASE, MITOCHONDRIAL"/>
    <property type="match status" value="1"/>
</dbReference>
<dbReference type="Gene3D" id="3.50.50.60">
    <property type="entry name" value="FAD/NAD(P)-binding domain"/>
    <property type="match status" value="1"/>
</dbReference>
<dbReference type="PANTHER" id="PTHR11552">
    <property type="entry name" value="GLUCOSE-METHANOL-CHOLINE GMC OXIDOREDUCTASE"/>
    <property type="match status" value="1"/>
</dbReference>
<keyword evidence="4" id="KW-0274">FAD</keyword>
<protein>
    <submittedName>
        <fullName evidence="7">Glucose dehydrogenase [FAD, quinone]-like</fullName>
    </submittedName>
</protein>
<dbReference type="OrthoDB" id="409726at2759"/>
<dbReference type="Proteomes" id="UP000515125">
    <property type="component" value="Unplaced"/>
</dbReference>
<dbReference type="PROSITE" id="PS00624">
    <property type="entry name" value="GMC_OXRED_2"/>
    <property type="match status" value="1"/>
</dbReference>
<dbReference type="InterPro" id="IPR012132">
    <property type="entry name" value="GMC_OxRdtase"/>
</dbReference>
<name>A0A6P6RVK8_9EIME</name>
<evidence type="ECO:0000256" key="1">
    <source>
        <dbReference type="ARBA" id="ARBA00001974"/>
    </source>
</evidence>
<evidence type="ECO:0000256" key="3">
    <source>
        <dbReference type="ARBA" id="ARBA00022630"/>
    </source>
</evidence>
<evidence type="ECO:0000313" key="6">
    <source>
        <dbReference type="Proteomes" id="UP000515125"/>
    </source>
</evidence>
<dbReference type="AlphaFoldDB" id="A0A6P6RVK8"/>
<keyword evidence="6" id="KW-1185">Reference proteome</keyword>
<dbReference type="RefSeq" id="XP_026191145.1">
    <property type="nucleotide sequence ID" value="XM_026335360.1"/>
</dbReference>
<dbReference type="GeneID" id="113146836"/>
<feature type="domain" description="Glucose-methanol-choline oxidoreductase N-terminal" evidence="5">
    <location>
        <begin position="18"/>
        <end position="32"/>
    </location>
</feature>
<dbReference type="InterPro" id="IPR036188">
    <property type="entry name" value="FAD/NAD-bd_sf"/>
</dbReference>
<accession>A0A6P6RVK8</accession>
<dbReference type="Pfam" id="PF00732">
    <property type="entry name" value="GMC_oxred_N"/>
    <property type="match status" value="1"/>
</dbReference>
<evidence type="ECO:0000256" key="4">
    <source>
        <dbReference type="ARBA" id="ARBA00022827"/>
    </source>
</evidence>
<dbReference type="SUPFAM" id="SSF51905">
    <property type="entry name" value="FAD/NAD(P)-binding domain"/>
    <property type="match status" value="1"/>
</dbReference>